<dbReference type="EMBL" id="CP113520">
    <property type="protein sequence ID" value="WAJ28568.1"/>
    <property type="molecule type" value="Genomic_DNA"/>
</dbReference>
<organism evidence="1 2">
    <name type="scientific">Antarcticirhabdus aurantiaca</name>
    <dbReference type="NCBI Taxonomy" id="2606717"/>
    <lineage>
        <taxon>Bacteria</taxon>
        <taxon>Pseudomonadati</taxon>
        <taxon>Pseudomonadota</taxon>
        <taxon>Alphaproteobacteria</taxon>
        <taxon>Hyphomicrobiales</taxon>
        <taxon>Aurantimonadaceae</taxon>
        <taxon>Antarcticirhabdus</taxon>
    </lineage>
</organism>
<reference evidence="1" key="1">
    <citation type="submission" date="2022-11" db="EMBL/GenBank/DDBJ databases">
        <title>beta-Carotene-producing bacterium, Jeongeuplla avenae sp. nov., alleviates the salt stress of Arabidopsis seedlings.</title>
        <authorList>
            <person name="Jiang L."/>
            <person name="Lee J."/>
        </authorList>
    </citation>
    <scope>NUCLEOTIDE SEQUENCE</scope>
    <source>
        <strain evidence="1">DY_R2A_6</strain>
    </source>
</reference>
<proteinExistence type="predicted"/>
<evidence type="ECO:0000313" key="2">
    <source>
        <dbReference type="Proteomes" id="UP001163223"/>
    </source>
</evidence>
<protein>
    <submittedName>
        <fullName evidence="1">Type II toxin-antitoxin system RelE/ParE family toxin</fullName>
    </submittedName>
</protein>
<dbReference type="Proteomes" id="UP001163223">
    <property type="component" value="Chromosome"/>
</dbReference>
<gene>
    <name evidence="1" type="ORF">OXU80_27845</name>
</gene>
<accession>A0ACD4NP56</accession>
<sequence>MPRLIVTSRAAAGLDRCRRFLNARDAQASRRASDVIRRQFRLLSDAPEIGRPVPDDLPGLRELPIHFGASGYVALYTYDRLLDAVIILAFRHMKEAGY</sequence>
<name>A0ACD4NP56_9HYPH</name>
<keyword evidence="2" id="KW-1185">Reference proteome</keyword>
<evidence type="ECO:0000313" key="1">
    <source>
        <dbReference type="EMBL" id="WAJ28568.1"/>
    </source>
</evidence>